<feature type="compositionally biased region" description="Pro residues" evidence="5">
    <location>
        <begin position="1"/>
        <end position="10"/>
    </location>
</feature>
<dbReference type="CDD" id="cd19677">
    <property type="entry name" value="UBR-box_UBR7"/>
    <property type="match status" value="1"/>
</dbReference>
<evidence type="ECO:0000256" key="4">
    <source>
        <dbReference type="PROSITE-ProRule" id="PRU00508"/>
    </source>
</evidence>
<accession>A0A9P6IGH3</accession>
<feature type="compositionally biased region" description="Low complexity" evidence="5">
    <location>
        <begin position="11"/>
        <end position="42"/>
    </location>
</feature>
<name>A0A9P6IGH3_9PEZI</name>
<organism evidence="7 8">
    <name type="scientific">Colletotrichum karsti</name>
    <dbReference type="NCBI Taxonomy" id="1095194"/>
    <lineage>
        <taxon>Eukaryota</taxon>
        <taxon>Fungi</taxon>
        <taxon>Dikarya</taxon>
        <taxon>Ascomycota</taxon>
        <taxon>Pezizomycotina</taxon>
        <taxon>Sordariomycetes</taxon>
        <taxon>Hypocreomycetidae</taxon>
        <taxon>Glomerellales</taxon>
        <taxon>Glomerellaceae</taxon>
        <taxon>Colletotrichum</taxon>
        <taxon>Colletotrichum boninense species complex</taxon>
    </lineage>
</organism>
<keyword evidence="3" id="KW-0862">Zinc</keyword>
<evidence type="ECO:0000256" key="3">
    <source>
        <dbReference type="ARBA" id="ARBA00022833"/>
    </source>
</evidence>
<dbReference type="RefSeq" id="XP_038751871.1">
    <property type="nucleotide sequence ID" value="XM_038883166.1"/>
</dbReference>
<feature type="region of interest" description="Disordered" evidence="5">
    <location>
        <begin position="422"/>
        <end position="450"/>
    </location>
</feature>
<feature type="region of interest" description="Disordered" evidence="5">
    <location>
        <begin position="317"/>
        <end position="384"/>
    </location>
</feature>
<keyword evidence="2" id="KW-0863">Zinc-finger</keyword>
<dbReference type="PANTHER" id="PTHR13513">
    <property type="entry name" value="E3 UBIQUITIN-PROTEIN LIGASE UBR7"/>
    <property type="match status" value="1"/>
</dbReference>
<evidence type="ECO:0000256" key="1">
    <source>
        <dbReference type="ARBA" id="ARBA00022723"/>
    </source>
</evidence>
<dbReference type="InterPro" id="IPR040204">
    <property type="entry name" value="UBR7"/>
</dbReference>
<feature type="region of interest" description="Disordered" evidence="5">
    <location>
        <begin position="510"/>
        <end position="533"/>
    </location>
</feature>
<dbReference type="GO" id="GO:0008270">
    <property type="term" value="F:zinc ion binding"/>
    <property type="evidence" value="ECO:0007669"/>
    <property type="project" value="UniProtKB-KW"/>
</dbReference>
<proteinExistence type="predicted"/>
<dbReference type="InterPro" id="IPR003126">
    <property type="entry name" value="Znf_UBR"/>
</dbReference>
<dbReference type="AlphaFoldDB" id="A0A9P6IGH3"/>
<feature type="compositionally biased region" description="Basic and acidic residues" evidence="5">
    <location>
        <begin position="330"/>
        <end position="370"/>
    </location>
</feature>
<feature type="region of interest" description="Disordered" evidence="5">
    <location>
        <begin position="1"/>
        <end position="45"/>
    </location>
</feature>
<dbReference type="InterPro" id="IPR047506">
    <property type="entry name" value="UBR7-like_UBR-box"/>
</dbReference>
<dbReference type="PROSITE" id="PS51157">
    <property type="entry name" value="ZF_UBR"/>
    <property type="match status" value="1"/>
</dbReference>
<comment type="caution">
    <text evidence="7">The sequence shown here is derived from an EMBL/GenBank/DDBJ whole genome shotgun (WGS) entry which is preliminary data.</text>
</comment>
<reference evidence="7" key="2">
    <citation type="submission" date="2020-11" db="EMBL/GenBank/DDBJ databases">
        <title>Whole genome sequencing of Colletotrichum sp.</title>
        <authorList>
            <person name="Li H."/>
        </authorList>
    </citation>
    <scope>NUCLEOTIDE SEQUENCE</scope>
    <source>
        <strain evidence="7">CkLH20</strain>
    </source>
</reference>
<dbReference type="OrthoDB" id="10262564at2759"/>
<evidence type="ECO:0000313" key="8">
    <source>
        <dbReference type="Proteomes" id="UP000781932"/>
    </source>
</evidence>
<sequence length="533" mass="57928">MSMDPPPPPAVVAASGDAAAADAPAPKAARSGSFSSQKSSDSQTAAEFIRDQMQLEADAREALPYSIENCTNILGSLRQSVFACLTCNPPPANPKDPYDGAGVCYACSVQCHGEHTLVEIFTKRNFTCDCGTTRYPATSPCNLRVNSTTNTKGGVHSEEPAANNKYNQNFRNRFCACECDYDPFQQKGTMFQCLGLGTAETGGCGEDWYHPGCLVGMGPAWFEGMKKEKKTTIEGKEKAIENTTLPAIAEDAEAPSAGSNPTADTKEEEDDDDDVPMPPGFPGEDDFEAFLCYKCVNSNPWIKKYAGAKGFLPAVFSRQQDGNPANQEESSTKRKAEDDGAEPEAKRLKSDPEVAEKEPATTEPETKTETTEASACKWSALPSPPKEEFSLFFKEDFRNHICRCSSCYLKLDSHPQLLEEEETYEPPLSDGGESEHGGSTNGSGSLLERGESALRNVDRVRAIEGVMAYNHLKDQLKPFFQKFAESGQAIGAEDIKSYFAKLRGDEQAIKDAGDAATNSKDDEDGHRREQSGY</sequence>
<evidence type="ECO:0000256" key="5">
    <source>
        <dbReference type="SAM" id="MobiDB-lite"/>
    </source>
</evidence>
<protein>
    <submittedName>
        <fullName evidence="7">Metaphase-anaphase transition protein</fullName>
    </submittedName>
</protein>
<feature type="domain" description="UBR-type" evidence="6">
    <location>
        <begin position="68"/>
        <end position="146"/>
    </location>
</feature>
<dbReference type="Proteomes" id="UP000781932">
    <property type="component" value="Unassembled WGS sequence"/>
</dbReference>
<dbReference type="GO" id="GO:0061630">
    <property type="term" value="F:ubiquitin protein ligase activity"/>
    <property type="evidence" value="ECO:0007669"/>
    <property type="project" value="InterPro"/>
</dbReference>
<feature type="region of interest" description="Disordered" evidence="5">
    <location>
        <begin position="245"/>
        <end position="283"/>
    </location>
</feature>
<gene>
    <name evidence="7" type="ORF">CkaCkLH20_00446</name>
</gene>
<dbReference type="GO" id="GO:0005737">
    <property type="term" value="C:cytoplasm"/>
    <property type="evidence" value="ECO:0007669"/>
    <property type="project" value="TreeGrafter"/>
</dbReference>
<feature type="compositionally biased region" description="Acidic residues" evidence="5">
    <location>
        <begin position="266"/>
        <end position="275"/>
    </location>
</feature>
<keyword evidence="8" id="KW-1185">Reference proteome</keyword>
<feature type="zinc finger region" description="UBR-type" evidence="4">
    <location>
        <begin position="68"/>
        <end position="146"/>
    </location>
</feature>
<dbReference type="Pfam" id="PF02207">
    <property type="entry name" value="zf-UBR"/>
    <property type="match status" value="1"/>
</dbReference>
<dbReference type="PANTHER" id="PTHR13513:SF9">
    <property type="entry name" value="E3 UBIQUITIN-PROTEIN LIGASE UBR7-RELATED"/>
    <property type="match status" value="1"/>
</dbReference>
<dbReference type="SMART" id="SM00396">
    <property type="entry name" value="ZnF_UBR1"/>
    <property type="match status" value="1"/>
</dbReference>
<evidence type="ECO:0000259" key="6">
    <source>
        <dbReference type="PROSITE" id="PS51157"/>
    </source>
</evidence>
<evidence type="ECO:0000313" key="7">
    <source>
        <dbReference type="EMBL" id="KAF9882410.1"/>
    </source>
</evidence>
<evidence type="ECO:0000256" key="2">
    <source>
        <dbReference type="ARBA" id="ARBA00022771"/>
    </source>
</evidence>
<dbReference type="GeneID" id="62156240"/>
<keyword evidence="1" id="KW-0479">Metal-binding</keyword>
<feature type="compositionally biased region" description="Polar residues" evidence="5">
    <location>
        <begin position="317"/>
        <end position="329"/>
    </location>
</feature>
<dbReference type="EMBL" id="JAATWM020000001">
    <property type="protein sequence ID" value="KAF9882410.1"/>
    <property type="molecule type" value="Genomic_DNA"/>
</dbReference>
<reference evidence="7" key="1">
    <citation type="submission" date="2020-03" db="EMBL/GenBank/DDBJ databases">
        <authorList>
            <person name="He L."/>
        </authorList>
    </citation>
    <scope>NUCLEOTIDE SEQUENCE</scope>
    <source>
        <strain evidence="7">CkLH20</strain>
    </source>
</reference>